<evidence type="ECO:0000259" key="3">
    <source>
        <dbReference type="PROSITE" id="PS50206"/>
    </source>
</evidence>
<dbReference type="EMBL" id="JABELV010000019">
    <property type="protein sequence ID" value="KAG7566860.1"/>
    <property type="molecule type" value="Genomic_DNA"/>
</dbReference>
<proteinExistence type="predicted"/>
<feature type="domain" description="Rhodanese" evidence="3">
    <location>
        <begin position="41"/>
        <end position="166"/>
    </location>
</feature>
<evidence type="ECO:0000256" key="2">
    <source>
        <dbReference type="ARBA" id="ARBA00022737"/>
    </source>
</evidence>
<evidence type="ECO:0000313" key="4">
    <source>
        <dbReference type="EMBL" id="KAG7566860.1"/>
    </source>
</evidence>
<dbReference type="SUPFAM" id="SSF52821">
    <property type="entry name" value="Rhodanese/Cell cycle control phosphatase"/>
    <property type="match status" value="2"/>
</dbReference>
<evidence type="ECO:0000313" key="5">
    <source>
        <dbReference type="Proteomes" id="UP000812966"/>
    </source>
</evidence>
<gene>
    <name evidence="4" type="ORF">FFLO_01361</name>
</gene>
<dbReference type="Pfam" id="PF00581">
    <property type="entry name" value="Rhodanese"/>
    <property type="match status" value="1"/>
</dbReference>
<dbReference type="Proteomes" id="UP000812966">
    <property type="component" value="Unassembled WGS sequence"/>
</dbReference>
<keyword evidence="1" id="KW-0808">Transferase</keyword>
<sequence>MLVNPLRSASPAIIRQSRSFATSSMSRVPLLITPKQLAALPKGSTKILDASWHMPNSPRNPNTEFLTGPRIPQAIRWDVDAISVPKTDLELNPLGLGHMMPSPETFSKACRKRGIARGDHVVVYDSVGVFSAPRAAFTFDSMGHEKVSILDGGLPRWIHEGFEVDSEDLSSSPASEKGEVLMNGDIQESDYPVPSFQSSRVTSYEDVVKNSKVDGKSPEAELVLDARSRERWTGSAPEPRPNLSSGHIPHSLSLPFNALLTPSNPDRPYTSYLPPSSLRETILSSLTFPGETPKDAQVRWENIKRGKKGVVWSCGSGMTACVGVWGMRVLASAEERDEGMRVGIYDESWTGYASRKESEIVKGEE</sequence>
<organism evidence="4 5">
    <name type="scientific">Filobasidium floriforme</name>
    <dbReference type="NCBI Taxonomy" id="5210"/>
    <lineage>
        <taxon>Eukaryota</taxon>
        <taxon>Fungi</taxon>
        <taxon>Dikarya</taxon>
        <taxon>Basidiomycota</taxon>
        <taxon>Agaricomycotina</taxon>
        <taxon>Tremellomycetes</taxon>
        <taxon>Filobasidiales</taxon>
        <taxon>Filobasidiaceae</taxon>
        <taxon>Filobasidium</taxon>
    </lineage>
</organism>
<dbReference type="InterPro" id="IPR036873">
    <property type="entry name" value="Rhodanese-like_dom_sf"/>
</dbReference>
<protein>
    <recommendedName>
        <fullName evidence="3">Rhodanese domain-containing protein</fullName>
    </recommendedName>
</protein>
<dbReference type="AlphaFoldDB" id="A0A8K0NSF3"/>
<keyword evidence="5" id="KW-1185">Reference proteome</keyword>
<dbReference type="PANTHER" id="PTHR11364:SF27">
    <property type="entry name" value="SULFURTRANSFERASE"/>
    <property type="match status" value="1"/>
</dbReference>
<dbReference type="Gene3D" id="3.40.250.10">
    <property type="entry name" value="Rhodanese-like domain"/>
    <property type="match status" value="2"/>
</dbReference>
<accession>A0A8K0NSF3</accession>
<name>A0A8K0NSF3_9TREE</name>
<comment type="caution">
    <text evidence="4">The sequence shown here is derived from an EMBL/GenBank/DDBJ whole genome shotgun (WGS) entry which is preliminary data.</text>
</comment>
<dbReference type="PANTHER" id="PTHR11364">
    <property type="entry name" value="THIOSULFATE SULFERTANSFERASE"/>
    <property type="match status" value="1"/>
</dbReference>
<evidence type="ECO:0000256" key="1">
    <source>
        <dbReference type="ARBA" id="ARBA00022679"/>
    </source>
</evidence>
<dbReference type="GO" id="GO:0004792">
    <property type="term" value="F:thiosulfate-cyanide sulfurtransferase activity"/>
    <property type="evidence" value="ECO:0007669"/>
    <property type="project" value="TreeGrafter"/>
</dbReference>
<dbReference type="PROSITE" id="PS50206">
    <property type="entry name" value="RHODANESE_3"/>
    <property type="match status" value="2"/>
</dbReference>
<dbReference type="GO" id="GO:0005739">
    <property type="term" value="C:mitochondrion"/>
    <property type="evidence" value="ECO:0007669"/>
    <property type="project" value="TreeGrafter"/>
</dbReference>
<reference evidence="4" key="1">
    <citation type="submission" date="2020-04" db="EMBL/GenBank/DDBJ databases">
        <title>Analysis of mating type loci in Filobasidium floriforme.</title>
        <authorList>
            <person name="Nowrousian M."/>
        </authorList>
    </citation>
    <scope>NUCLEOTIDE SEQUENCE</scope>
    <source>
        <strain evidence="4">CBS 6242</strain>
    </source>
</reference>
<dbReference type="InterPro" id="IPR001763">
    <property type="entry name" value="Rhodanese-like_dom"/>
</dbReference>
<dbReference type="SMART" id="SM00450">
    <property type="entry name" value="RHOD"/>
    <property type="match status" value="2"/>
</dbReference>
<feature type="domain" description="Rhodanese" evidence="3">
    <location>
        <begin position="217"/>
        <end position="361"/>
    </location>
</feature>
<dbReference type="InterPro" id="IPR045078">
    <property type="entry name" value="TST/MPST-like"/>
</dbReference>
<dbReference type="CDD" id="cd01448">
    <property type="entry name" value="TST_Repeat_1"/>
    <property type="match status" value="1"/>
</dbReference>
<keyword evidence="2" id="KW-0677">Repeat</keyword>